<proteinExistence type="predicted"/>
<reference evidence="1" key="1">
    <citation type="submission" date="2020-03" db="EMBL/GenBank/DDBJ databases">
        <title>The deep terrestrial virosphere.</title>
        <authorList>
            <person name="Holmfeldt K."/>
            <person name="Nilsson E."/>
            <person name="Simone D."/>
            <person name="Lopez-Fernandez M."/>
            <person name="Wu X."/>
            <person name="de Brujin I."/>
            <person name="Lundin D."/>
            <person name="Andersson A."/>
            <person name="Bertilsson S."/>
            <person name="Dopson M."/>
        </authorList>
    </citation>
    <scope>NUCLEOTIDE SEQUENCE</scope>
    <source>
        <strain evidence="1">MM171A00247</strain>
        <strain evidence="2">MM171B00144</strain>
    </source>
</reference>
<organism evidence="1">
    <name type="scientific">viral metagenome</name>
    <dbReference type="NCBI Taxonomy" id="1070528"/>
    <lineage>
        <taxon>unclassified sequences</taxon>
        <taxon>metagenomes</taxon>
        <taxon>organismal metagenomes</taxon>
    </lineage>
</organism>
<evidence type="ECO:0000313" key="2">
    <source>
        <dbReference type="EMBL" id="QJB05028.1"/>
    </source>
</evidence>
<sequence>MKVDQKGNYKDDPHHNEDMRQIFKTLQKVSFADNMDGSNITFVSSATADAENIISHPLKRTPTGFIKVNQNKPCSVYKGTTTWTKDKIYLKVNIASAEVTIFLF</sequence>
<accession>A0A6H1Z620</accession>
<dbReference type="EMBL" id="MT143893">
    <property type="protein sequence ID" value="QJB05028.1"/>
    <property type="molecule type" value="Genomic_DNA"/>
</dbReference>
<name>A0A6H1Z620_9ZZZZ</name>
<dbReference type="EMBL" id="MT143700">
    <property type="protein sequence ID" value="QJA43316.1"/>
    <property type="molecule type" value="Genomic_DNA"/>
</dbReference>
<protein>
    <submittedName>
        <fullName evidence="1">Uncharacterized protein</fullName>
    </submittedName>
</protein>
<evidence type="ECO:0000313" key="1">
    <source>
        <dbReference type="EMBL" id="QJA43316.1"/>
    </source>
</evidence>
<gene>
    <name evidence="1" type="ORF">MM171A00247_0030</name>
    <name evidence="2" type="ORF">MM171B00144_0067</name>
</gene>
<dbReference type="AlphaFoldDB" id="A0A6H1Z620"/>